<evidence type="ECO:0000313" key="3">
    <source>
        <dbReference type="EMBL" id="KAK4196359.1"/>
    </source>
</evidence>
<protein>
    <submittedName>
        <fullName evidence="3">Heterokaryon incompatibility protein-domain-containing protein</fullName>
    </submittedName>
</protein>
<evidence type="ECO:0000313" key="4">
    <source>
        <dbReference type="Proteomes" id="UP001303160"/>
    </source>
</evidence>
<comment type="caution">
    <text evidence="3">The sequence shown here is derived from an EMBL/GenBank/DDBJ whole genome shotgun (WGS) entry which is preliminary data.</text>
</comment>
<organism evidence="3 4">
    <name type="scientific">Triangularia verruculosa</name>
    <dbReference type="NCBI Taxonomy" id="2587418"/>
    <lineage>
        <taxon>Eukaryota</taxon>
        <taxon>Fungi</taxon>
        <taxon>Dikarya</taxon>
        <taxon>Ascomycota</taxon>
        <taxon>Pezizomycotina</taxon>
        <taxon>Sordariomycetes</taxon>
        <taxon>Sordariomycetidae</taxon>
        <taxon>Sordariales</taxon>
        <taxon>Podosporaceae</taxon>
        <taxon>Triangularia</taxon>
    </lineage>
</organism>
<sequence length="674" mass="76482">MSKLSNSYIFDYNNVRLPNPTCYIRLLHLHPTNVSVPNGSSPAPLRCSISVCSLNQPVPYHAISYTWGSPDDKHHYLEVCNHESEPPQRLYITSSLADALHHLRELAAGSVTTLWIDQICINQADNDSDEKSKQVGIMHRIYSSAEQVRVWLGPAADESDEVMEMWEEVGKKCEEEVNLASYFASNLAAIQTLIDHANNRTPNDPVTQRIQRYMDWAAPRMKPHLNAMTVMFKRPWFRRVWVIQEFALARNTVLICGLKVTAAQYPAWVLNMYGYCRQRIWPGSMTDEDFEVCNALRNQPFDTLFTIKKRRQDHNDAVQQGRVRTDRNSSPPAGPGAGDYLFDLLVKTSSGQRMEATDLRDRVYALFGIAVDREKLERLGLTPDYRDCDFEMVLLLTARATMLRGEVQMLSFSQFPKDHIVPSWVPEWRPDMATPFFHYSNRSLGRLPPMFTASANSLPAVTETDDTAIIGVRGCRIDIVEDTADPWEQTEWDVSNNSCYLAFLKQVQSLCDRSAIKGHQIYASETRRAEAIWRVPVADCELATNGLSRASVEKSGQVYAYCLESYELFELHSKWDPEVAARHEELRPGNVYCTFLGRTGNRRPFITEKGYVGLGPVSTETGDMVVAFAGAPLTYLVRPTTRDGHFKFLGDSYCDGVMDGEAWDETKAETFFLV</sequence>
<evidence type="ECO:0000259" key="2">
    <source>
        <dbReference type="Pfam" id="PF06985"/>
    </source>
</evidence>
<evidence type="ECO:0000256" key="1">
    <source>
        <dbReference type="SAM" id="MobiDB-lite"/>
    </source>
</evidence>
<name>A0AAN7ARE2_9PEZI</name>
<dbReference type="AlphaFoldDB" id="A0AAN7ARE2"/>
<dbReference type="EMBL" id="MU863987">
    <property type="protein sequence ID" value="KAK4196359.1"/>
    <property type="molecule type" value="Genomic_DNA"/>
</dbReference>
<accession>A0AAN7ARE2</accession>
<feature type="domain" description="Heterokaryon incompatibility" evidence="2">
    <location>
        <begin position="60"/>
        <end position="245"/>
    </location>
</feature>
<dbReference type="InterPro" id="IPR052895">
    <property type="entry name" value="HetReg/Transcr_Mod"/>
</dbReference>
<dbReference type="Pfam" id="PF26639">
    <property type="entry name" value="Het-6_barrel"/>
    <property type="match status" value="1"/>
</dbReference>
<dbReference type="InterPro" id="IPR010730">
    <property type="entry name" value="HET"/>
</dbReference>
<dbReference type="PANTHER" id="PTHR24148">
    <property type="entry name" value="ANKYRIN REPEAT DOMAIN-CONTAINING PROTEIN 39 HOMOLOG-RELATED"/>
    <property type="match status" value="1"/>
</dbReference>
<dbReference type="Pfam" id="PF06985">
    <property type="entry name" value="HET"/>
    <property type="match status" value="1"/>
</dbReference>
<dbReference type="PANTHER" id="PTHR24148:SF73">
    <property type="entry name" value="HET DOMAIN PROTEIN (AFU_ORTHOLOGUE AFUA_8G01020)"/>
    <property type="match status" value="1"/>
</dbReference>
<dbReference type="Proteomes" id="UP001303160">
    <property type="component" value="Unassembled WGS sequence"/>
</dbReference>
<proteinExistence type="predicted"/>
<reference evidence="3" key="2">
    <citation type="submission" date="2023-05" db="EMBL/GenBank/DDBJ databases">
        <authorList>
            <consortium name="Lawrence Berkeley National Laboratory"/>
            <person name="Steindorff A."/>
            <person name="Hensen N."/>
            <person name="Bonometti L."/>
            <person name="Westerberg I."/>
            <person name="Brannstrom I.O."/>
            <person name="Guillou S."/>
            <person name="Cros-Aarteil S."/>
            <person name="Calhoun S."/>
            <person name="Haridas S."/>
            <person name="Kuo A."/>
            <person name="Mondo S."/>
            <person name="Pangilinan J."/>
            <person name="Riley R."/>
            <person name="Labutti K."/>
            <person name="Andreopoulos B."/>
            <person name="Lipzen A."/>
            <person name="Chen C."/>
            <person name="Yanf M."/>
            <person name="Daum C."/>
            <person name="Ng V."/>
            <person name="Clum A."/>
            <person name="Ohm R."/>
            <person name="Martin F."/>
            <person name="Silar P."/>
            <person name="Natvig D."/>
            <person name="Lalanne C."/>
            <person name="Gautier V."/>
            <person name="Ament-Velasquez S.L."/>
            <person name="Kruys A."/>
            <person name="Hutchinson M.I."/>
            <person name="Powell A.J."/>
            <person name="Barry K."/>
            <person name="Miller A.N."/>
            <person name="Grigoriev I.V."/>
            <person name="Debuchy R."/>
            <person name="Gladieux P."/>
            <person name="Thoren M.H."/>
            <person name="Johannesson H."/>
        </authorList>
    </citation>
    <scope>NUCLEOTIDE SEQUENCE</scope>
    <source>
        <strain evidence="3">CBS 315.58</strain>
    </source>
</reference>
<feature type="region of interest" description="Disordered" evidence="1">
    <location>
        <begin position="312"/>
        <end position="336"/>
    </location>
</feature>
<keyword evidence="4" id="KW-1185">Reference proteome</keyword>
<reference evidence="3" key="1">
    <citation type="journal article" date="2023" name="Mol. Phylogenet. Evol.">
        <title>Genome-scale phylogeny and comparative genomics of the fungal order Sordariales.</title>
        <authorList>
            <person name="Hensen N."/>
            <person name="Bonometti L."/>
            <person name="Westerberg I."/>
            <person name="Brannstrom I.O."/>
            <person name="Guillou S."/>
            <person name="Cros-Aarteil S."/>
            <person name="Calhoun S."/>
            <person name="Haridas S."/>
            <person name="Kuo A."/>
            <person name="Mondo S."/>
            <person name="Pangilinan J."/>
            <person name="Riley R."/>
            <person name="LaButti K."/>
            <person name="Andreopoulos B."/>
            <person name="Lipzen A."/>
            <person name="Chen C."/>
            <person name="Yan M."/>
            <person name="Daum C."/>
            <person name="Ng V."/>
            <person name="Clum A."/>
            <person name="Steindorff A."/>
            <person name="Ohm R.A."/>
            <person name="Martin F."/>
            <person name="Silar P."/>
            <person name="Natvig D.O."/>
            <person name="Lalanne C."/>
            <person name="Gautier V."/>
            <person name="Ament-Velasquez S.L."/>
            <person name="Kruys A."/>
            <person name="Hutchinson M.I."/>
            <person name="Powell A.J."/>
            <person name="Barry K."/>
            <person name="Miller A.N."/>
            <person name="Grigoriev I.V."/>
            <person name="Debuchy R."/>
            <person name="Gladieux P."/>
            <person name="Hiltunen Thoren M."/>
            <person name="Johannesson H."/>
        </authorList>
    </citation>
    <scope>NUCLEOTIDE SEQUENCE</scope>
    <source>
        <strain evidence="3">CBS 315.58</strain>
    </source>
</reference>
<gene>
    <name evidence="3" type="ORF">QBC40DRAFT_183652</name>
</gene>